<dbReference type="Pfam" id="PF00034">
    <property type="entry name" value="Cytochrom_C"/>
    <property type="match status" value="1"/>
</dbReference>
<dbReference type="GO" id="GO:0020037">
    <property type="term" value="F:heme binding"/>
    <property type="evidence" value="ECO:0007669"/>
    <property type="project" value="InterPro"/>
</dbReference>
<sequence>MKVLRFFLFLIAILLIFVGGFLVYLKVFLPKAEQAPEITVELTPQNIERGKYLANHVMLCMDCHAQRDWTTFAAPPVKGSMGAGGERFDQMMGFPGKFVSPNITPAGLGKWTDGEIYRAITTGISKDGRALFNLMPYHHYGKMDPEDIKSVIAYIRTLDPVDYQPEKSEPDFPMNFIINTLPKKATPSKRPSQENLIAYGEYLVNAAACYDCHTKQEKGEFIGEDFAGGMEFHFPDGSILRSANITPHETGIGAWSEEQFISRFRQYTDSSYVPPKVKAGEFQTVMPWLMYAHMDTNDLRAIYAYLKSLPAKENKVELITAAL</sequence>
<dbReference type="PROSITE" id="PS51007">
    <property type="entry name" value="CYTC"/>
    <property type="match status" value="2"/>
</dbReference>
<evidence type="ECO:0000256" key="2">
    <source>
        <dbReference type="ARBA" id="ARBA00022723"/>
    </source>
</evidence>
<organism evidence="7 8">
    <name type="scientific">Luteibaculum oceani</name>
    <dbReference type="NCBI Taxonomy" id="1294296"/>
    <lineage>
        <taxon>Bacteria</taxon>
        <taxon>Pseudomonadati</taxon>
        <taxon>Bacteroidota</taxon>
        <taxon>Flavobacteriia</taxon>
        <taxon>Flavobacteriales</taxon>
        <taxon>Luteibaculaceae</taxon>
        <taxon>Luteibaculum</taxon>
    </lineage>
</organism>
<evidence type="ECO:0000256" key="5">
    <source>
        <dbReference type="SAM" id="Phobius"/>
    </source>
</evidence>
<evidence type="ECO:0000313" key="8">
    <source>
        <dbReference type="Proteomes" id="UP000321168"/>
    </source>
</evidence>
<dbReference type="OrthoDB" id="9809720at2"/>
<dbReference type="InterPro" id="IPR051459">
    <property type="entry name" value="Cytochrome_c-type_DH"/>
</dbReference>
<dbReference type="AlphaFoldDB" id="A0A5C6UU42"/>
<name>A0A5C6UU42_9FLAO</name>
<keyword evidence="5" id="KW-1133">Transmembrane helix</keyword>
<keyword evidence="2 4" id="KW-0479">Metal-binding</keyword>
<dbReference type="Proteomes" id="UP000321168">
    <property type="component" value="Unassembled WGS sequence"/>
</dbReference>
<dbReference type="RefSeq" id="WP_147015358.1">
    <property type="nucleotide sequence ID" value="NZ_VORB01000011.1"/>
</dbReference>
<dbReference type="Gene3D" id="1.10.760.10">
    <property type="entry name" value="Cytochrome c-like domain"/>
    <property type="match status" value="2"/>
</dbReference>
<accession>A0A5C6UU42</accession>
<reference evidence="7 8" key="1">
    <citation type="submission" date="2019-08" db="EMBL/GenBank/DDBJ databases">
        <title>Genome of Luteibaculum oceani JCM 18817.</title>
        <authorList>
            <person name="Bowman J.P."/>
        </authorList>
    </citation>
    <scope>NUCLEOTIDE SEQUENCE [LARGE SCALE GENOMIC DNA]</scope>
    <source>
        <strain evidence="7 8">JCM 18817</strain>
    </source>
</reference>
<evidence type="ECO:0000313" key="7">
    <source>
        <dbReference type="EMBL" id="TXC76120.1"/>
    </source>
</evidence>
<gene>
    <name evidence="7" type="ORF">FRX97_11450</name>
</gene>
<dbReference type="SUPFAM" id="SSF46626">
    <property type="entry name" value="Cytochrome c"/>
    <property type="match status" value="2"/>
</dbReference>
<evidence type="ECO:0000259" key="6">
    <source>
        <dbReference type="PROSITE" id="PS51007"/>
    </source>
</evidence>
<evidence type="ECO:0000256" key="1">
    <source>
        <dbReference type="ARBA" id="ARBA00022617"/>
    </source>
</evidence>
<dbReference type="GO" id="GO:0009055">
    <property type="term" value="F:electron transfer activity"/>
    <property type="evidence" value="ECO:0007669"/>
    <property type="project" value="InterPro"/>
</dbReference>
<evidence type="ECO:0000256" key="3">
    <source>
        <dbReference type="ARBA" id="ARBA00023004"/>
    </source>
</evidence>
<feature type="domain" description="Cytochrome c" evidence="6">
    <location>
        <begin position="195"/>
        <end position="310"/>
    </location>
</feature>
<keyword evidence="8" id="KW-1185">Reference proteome</keyword>
<dbReference type="PANTHER" id="PTHR35008:SF8">
    <property type="entry name" value="ALCOHOL DEHYDROGENASE CYTOCHROME C SUBUNIT"/>
    <property type="match status" value="1"/>
</dbReference>
<protein>
    <submittedName>
        <fullName evidence="7">Cytochrome c</fullName>
    </submittedName>
</protein>
<feature type="domain" description="Cytochrome c" evidence="6">
    <location>
        <begin position="45"/>
        <end position="159"/>
    </location>
</feature>
<keyword evidence="3 4" id="KW-0408">Iron</keyword>
<comment type="caution">
    <text evidence="7">The sequence shown here is derived from an EMBL/GenBank/DDBJ whole genome shotgun (WGS) entry which is preliminary data.</text>
</comment>
<evidence type="ECO:0000256" key="4">
    <source>
        <dbReference type="PROSITE-ProRule" id="PRU00433"/>
    </source>
</evidence>
<feature type="transmembrane region" description="Helical" evidence="5">
    <location>
        <begin position="6"/>
        <end position="25"/>
    </location>
</feature>
<proteinExistence type="predicted"/>
<dbReference type="InterPro" id="IPR009056">
    <property type="entry name" value="Cyt_c-like_dom"/>
</dbReference>
<dbReference type="InterPro" id="IPR036909">
    <property type="entry name" value="Cyt_c-like_dom_sf"/>
</dbReference>
<dbReference type="PANTHER" id="PTHR35008">
    <property type="entry name" value="BLL4482 PROTEIN-RELATED"/>
    <property type="match status" value="1"/>
</dbReference>
<keyword evidence="5" id="KW-0472">Membrane</keyword>
<dbReference type="EMBL" id="VORB01000011">
    <property type="protein sequence ID" value="TXC76120.1"/>
    <property type="molecule type" value="Genomic_DNA"/>
</dbReference>
<keyword evidence="1 4" id="KW-0349">Heme</keyword>
<keyword evidence="5" id="KW-0812">Transmembrane</keyword>
<dbReference type="GO" id="GO:0046872">
    <property type="term" value="F:metal ion binding"/>
    <property type="evidence" value="ECO:0007669"/>
    <property type="project" value="UniProtKB-KW"/>
</dbReference>